<organism evidence="2">
    <name type="scientific">uncultured Thermomicrobiales bacterium</name>
    <dbReference type="NCBI Taxonomy" id="1645740"/>
    <lineage>
        <taxon>Bacteria</taxon>
        <taxon>Pseudomonadati</taxon>
        <taxon>Thermomicrobiota</taxon>
        <taxon>Thermomicrobia</taxon>
        <taxon>Thermomicrobiales</taxon>
        <taxon>environmental samples</taxon>
    </lineage>
</organism>
<dbReference type="AlphaFoldDB" id="A0A6J4VS60"/>
<evidence type="ECO:0008006" key="3">
    <source>
        <dbReference type="Google" id="ProtNLM"/>
    </source>
</evidence>
<protein>
    <recommendedName>
        <fullName evidence="3">Lipoprotein</fullName>
    </recommendedName>
</protein>
<feature type="region of interest" description="Disordered" evidence="1">
    <location>
        <begin position="1"/>
        <end position="24"/>
    </location>
</feature>
<evidence type="ECO:0000256" key="1">
    <source>
        <dbReference type="SAM" id="MobiDB-lite"/>
    </source>
</evidence>
<gene>
    <name evidence="2" type="ORF">AVDCRST_MAG19-4399</name>
</gene>
<dbReference type="EMBL" id="CADCWL010000241">
    <property type="protein sequence ID" value="CAA9583437.1"/>
    <property type="molecule type" value="Genomic_DNA"/>
</dbReference>
<name>A0A6J4VS60_9BACT</name>
<accession>A0A6J4VS60</accession>
<proteinExistence type="predicted"/>
<reference evidence="2" key="1">
    <citation type="submission" date="2020-02" db="EMBL/GenBank/DDBJ databases">
        <authorList>
            <person name="Meier V. D."/>
        </authorList>
    </citation>
    <scope>NUCLEOTIDE SEQUENCE</scope>
    <source>
        <strain evidence="2">AVDCRST_MAG19</strain>
    </source>
</reference>
<sequence>MPFRAAPRRAHRDGPAPFSSDWTRTPAREAPRRWATLLPAWIPSERRLGAGLVLLLTGVAVLLAGGTEPGRLAAPATIAAKVRSDRAVASVPTATLAAREAAVAVDPRSPTAVTGGVIGTVPPVPAPAVAFNAPRVAPVEPAADGALLPTYRILTYYGHPHDENMGILGEYEMEELRDRLLAEAANYEAADPSRPVLPAFEVIATVAQPVPGDDGTFILDTDKETLTEYADFAEANDLLLFLDLQIGRGTVASEIEKVRFLLERPHVHLALDPEFAIAEGEIPGEYIGELRAESITYAQETMAALSNELGLPPKVIILHQFREDMIVGKDELGPVPGVQLVLDADGYGAPELKTDVYNILVRDEPIEFAGIKLFYKQDKPMMTAAEILALEPSPDFVTYQ</sequence>
<feature type="compositionally biased region" description="Basic residues" evidence="1">
    <location>
        <begin position="1"/>
        <end position="11"/>
    </location>
</feature>
<evidence type="ECO:0000313" key="2">
    <source>
        <dbReference type="EMBL" id="CAA9583437.1"/>
    </source>
</evidence>